<feature type="region of interest" description="Disordered" evidence="1">
    <location>
        <begin position="95"/>
        <end position="115"/>
    </location>
</feature>
<keyword evidence="4" id="KW-1185">Reference proteome</keyword>
<keyword evidence="2" id="KW-0472">Membrane</keyword>
<keyword evidence="2" id="KW-0812">Transmembrane</keyword>
<dbReference type="RefSeq" id="WP_305173757.1">
    <property type="nucleotide sequence ID" value="NZ_JAUUDS010000006.1"/>
</dbReference>
<evidence type="ECO:0000313" key="4">
    <source>
        <dbReference type="Proteomes" id="UP001230685"/>
    </source>
</evidence>
<sequence>MNFFGRMSPLRAYRDLRVFFAGREPYELWFLIAAMAITGFFIYAFAKDSAIEPAYKRDIVYVEQWKADRTDAQIRAQQAVDAPIKAKRLAEQKAAQEERQRGFKKLDDAMSRWGL</sequence>
<reference evidence="3 4" key="1">
    <citation type="submission" date="2023-07" db="EMBL/GenBank/DDBJ databases">
        <authorList>
            <person name="Kim M.K."/>
        </authorList>
    </citation>
    <scope>NUCLEOTIDE SEQUENCE [LARGE SCALE GENOMIC DNA]</scope>
    <source>
        <strain evidence="3 4">KR1UV-12</strain>
    </source>
</reference>
<proteinExistence type="predicted"/>
<accession>A0ABT9EM60</accession>
<evidence type="ECO:0000256" key="1">
    <source>
        <dbReference type="SAM" id="MobiDB-lite"/>
    </source>
</evidence>
<keyword evidence="2" id="KW-1133">Transmembrane helix</keyword>
<name>A0ABT9EM60_9SPHN</name>
<feature type="transmembrane region" description="Helical" evidence="2">
    <location>
        <begin position="28"/>
        <end position="46"/>
    </location>
</feature>
<organism evidence="3 4">
    <name type="scientific">Sphingomonas aurea</name>
    <dbReference type="NCBI Taxonomy" id="3063994"/>
    <lineage>
        <taxon>Bacteria</taxon>
        <taxon>Pseudomonadati</taxon>
        <taxon>Pseudomonadota</taxon>
        <taxon>Alphaproteobacteria</taxon>
        <taxon>Sphingomonadales</taxon>
        <taxon>Sphingomonadaceae</taxon>
        <taxon>Sphingomonas</taxon>
    </lineage>
</organism>
<dbReference type="Proteomes" id="UP001230685">
    <property type="component" value="Unassembled WGS sequence"/>
</dbReference>
<gene>
    <name evidence="3" type="ORF">Q5H91_12585</name>
</gene>
<comment type="caution">
    <text evidence="3">The sequence shown here is derived from an EMBL/GenBank/DDBJ whole genome shotgun (WGS) entry which is preliminary data.</text>
</comment>
<protein>
    <submittedName>
        <fullName evidence="3">Uncharacterized protein</fullName>
    </submittedName>
</protein>
<evidence type="ECO:0000313" key="3">
    <source>
        <dbReference type="EMBL" id="MDP1028053.1"/>
    </source>
</evidence>
<evidence type="ECO:0000256" key="2">
    <source>
        <dbReference type="SAM" id="Phobius"/>
    </source>
</evidence>
<dbReference type="EMBL" id="JAUUDS010000006">
    <property type="protein sequence ID" value="MDP1028053.1"/>
    <property type="molecule type" value="Genomic_DNA"/>
</dbReference>